<dbReference type="KEGG" id="nall:PP769_09030"/>
<dbReference type="InterPro" id="IPR013216">
    <property type="entry name" value="Methyltransf_11"/>
</dbReference>
<dbReference type="InterPro" id="IPR029063">
    <property type="entry name" value="SAM-dependent_MTases_sf"/>
</dbReference>
<accession>A0AA96JY67</accession>
<dbReference type="EMBL" id="CP116967">
    <property type="protein sequence ID" value="WNM59881.1"/>
    <property type="molecule type" value="Genomic_DNA"/>
</dbReference>
<evidence type="ECO:0000259" key="1">
    <source>
        <dbReference type="Pfam" id="PF08241"/>
    </source>
</evidence>
<dbReference type="CDD" id="cd02440">
    <property type="entry name" value="AdoMet_MTases"/>
    <property type="match status" value="1"/>
</dbReference>
<dbReference type="GO" id="GO:0032259">
    <property type="term" value="P:methylation"/>
    <property type="evidence" value="ECO:0007669"/>
    <property type="project" value="UniProtKB-KW"/>
</dbReference>
<name>A0AA96JY67_9BACT</name>
<evidence type="ECO:0000313" key="2">
    <source>
        <dbReference type="EMBL" id="WNM59881.1"/>
    </source>
</evidence>
<gene>
    <name evidence="2" type="ORF">PP769_09030</name>
</gene>
<protein>
    <submittedName>
        <fullName evidence="2">Methyltransferase domain-containing protein</fullName>
    </submittedName>
</protein>
<evidence type="ECO:0000313" key="3">
    <source>
        <dbReference type="Proteomes" id="UP001302719"/>
    </source>
</evidence>
<feature type="domain" description="Methyltransferase type 11" evidence="1">
    <location>
        <begin position="138"/>
        <end position="189"/>
    </location>
</feature>
<dbReference type="AlphaFoldDB" id="A0AA96JY67"/>
<dbReference type="Pfam" id="PF08241">
    <property type="entry name" value="Methyltransf_11"/>
    <property type="match status" value="1"/>
</dbReference>
<keyword evidence="2" id="KW-0489">Methyltransferase</keyword>
<keyword evidence="3" id="KW-1185">Reference proteome</keyword>
<proteinExistence type="predicted"/>
<sequence length="286" mass="32445">MMMFTWFNGKHDFLQYVTQIKSYQLEAERYLSSQSEVSGYCAVCRGVRKFTVNAGVYFGPLPNLREGLVCECGLGNRNRLIYSAIALETENYADVQMAILERTSVLYHRLQEIYPGIIGSEFIGKDIPGGTMHTACGISVRHESITGLSFSSCSLDVIVHNDVLEHVFDYKKALEELYRVLRKGGTLIFTCPFFFRLDREIQKARILADGSLELLMEPEYHGDPINPQGALTFYHYGWGLLDDLIRCGFCDVRVGVNYDVFSGLVSNNHPEYEYGNMLPIIIRAVK</sequence>
<dbReference type="RefSeq" id="WP_312646764.1">
    <property type="nucleotide sequence ID" value="NZ_CP116967.1"/>
</dbReference>
<reference evidence="2 3" key="1">
    <citation type="submission" date="2023-01" db="EMBL/GenBank/DDBJ databases">
        <title>Cultivation and genomic characterization of new, ubiquitous marine nitrite-oxidizing bacteria from the Nitrospirales.</title>
        <authorList>
            <person name="Mueller A.J."/>
            <person name="Daebeler A."/>
            <person name="Herbold C.W."/>
            <person name="Kirkegaard R.H."/>
            <person name="Daims H."/>
        </authorList>
    </citation>
    <scope>NUCLEOTIDE SEQUENCE [LARGE SCALE GENOMIC DNA]</scope>
    <source>
        <strain evidence="2 3">VA</strain>
    </source>
</reference>
<dbReference type="Gene3D" id="3.40.50.150">
    <property type="entry name" value="Vaccinia Virus protein VP39"/>
    <property type="match status" value="1"/>
</dbReference>
<dbReference type="SUPFAM" id="SSF53335">
    <property type="entry name" value="S-adenosyl-L-methionine-dependent methyltransferases"/>
    <property type="match status" value="1"/>
</dbReference>
<keyword evidence="2" id="KW-0808">Transferase</keyword>
<organism evidence="2 3">
    <name type="scientific">Candidatus Nitrospira allomarina</name>
    <dbReference type="NCBI Taxonomy" id="3020900"/>
    <lineage>
        <taxon>Bacteria</taxon>
        <taxon>Pseudomonadati</taxon>
        <taxon>Nitrospirota</taxon>
        <taxon>Nitrospiria</taxon>
        <taxon>Nitrospirales</taxon>
        <taxon>Nitrospiraceae</taxon>
        <taxon>Nitrospira</taxon>
    </lineage>
</organism>
<dbReference type="GO" id="GO:0008757">
    <property type="term" value="F:S-adenosylmethionine-dependent methyltransferase activity"/>
    <property type="evidence" value="ECO:0007669"/>
    <property type="project" value="InterPro"/>
</dbReference>
<dbReference type="Proteomes" id="UP001302719">
    <property type="component" value="Chromosome"/>
</dbReference>